<protein>
    <submittedName>
        <fullName evidence="2">Uncharacterized protein</fullName>
    </submittedName>
</protein>
<comment type="caution">
    <text evidence="2">The sequence shown here is derived from an EMBL/GenBank/DDBJ whole genome shotgun (WGS) entry which is preliminary data.</text>
</comment>
<accession>A0ABP8CTD8</accession>
<keyword evidence="3" id="KW-1185">Reference proteome</keyword>
<feature type="region of interest" description="Disordered" evidence="1">
    <location>
        <begin position="244"/>
        <end position="264"/>
    </location>
</feature>
<reference evidence="3" key="1">
    <citation type="journal article" date="2019" name="Int. J. Syst. Evol. Microbiol.">
        <title>The Global Catalogue of Microorganisms (GCM) 10K type strain sequencing project: providing services to taxonomists for standard genome sequencing and annotation.</title>
        <authorList>
            <consortium name="The Broad Institute Genomics Platform"/>
            <consortium name="The Broad Institute Genome Sequencing Center for Infectious Disease"/>
            <person name="Wu L."/>
            <person name="Ma J."/>
        </authorList>
    </citation>
    <scope>NUCLEOTIDE SEQUENCE [LARGE SCALE GENOMIC DNA]</scope>
    <source>
        <strain evidence="3">JCM 17441</strain>
    </source>
</reference>
<organism evidence="2 3">
    <name type="scientific">Dactylosporangium darangshiense</name>
    <dbReference type="NCBI Taxonomy" id="579108"/>
    <lineage>
        <taxon>Bacteria</taxon>
        <taxon>Bacillati</taxon>
        <taxon>Actinomycetota</taxon>
        <taxon>Actinomycetes</taxon>
        <taxon>Micromonosporales</taxon>
        <taxon>Micromonosporaceae</taxon>
        <taxon>Dactylosporangium</taxon>
    </lineage>
</organism>
<evidence type="ECO:0000313" key="3">
    <source>
        <dbReference type="Proteomes" id="UP001500620"/>
    </source>
</evidence>
<proteinExistence type="predicted"/>
<dbReference type="Proteomes" id="UP001500620">
    <property type="component" value="Unassembled WGS sequence"/>
</dbReference>
<gene>
    <name evidence="2" type="ORF">GCM10022255_001220</name>
</gene>
<sequence length="317" mass="34683">MASDDAVVYPPIHVIVTCSNRKTSAISDDLRLGHLRQQRPDQRFNTWTERLSATTVSRVLARKLYAGEHWNVARQLPTHLPGPGSLWICSAGYGFIAADSAIAPYTATFAAGEPDSVGSTPAEMRAWWNRLTAWRDPEPAQPRSFTDLARREPGAVIIAVLSEAYMRACADDLRRAVDCLNDQDQLMVIGPPGRCAEIEDLIVPVTASLRPVVGGSLQALNVRAAARLLAAATNDLSRATLRKLAEQETSNAPPDRSRRLGGRRLTDDDVRSYIRSRLTTGPGSATRLLRQLRQSGQSCEQARFGVLFAEVAAEVRS</sequence>
<evidence type="ECO:0000256" key="1">
    <source>
        <dbReference type="SAM" id="MobiDB-lite"/>
    </source>
</evidence>
<evidence type="ECO:0000313" key="2">
    <source>
        <dbReference type="EMBL" id="GAA4243194.1"/>
    </source>
</evidence>
<dbReference type="RefSeq" id="WP_345120009.1">
    <property type="nucleotide sequence ID" value="NZ_BAABAT010000001.1"/>
</dbReference>
<dbReference type="EMBL" id="BAABAT010000001">
    <property type="protein sequence ID" value="GAA4243194.1"/>
    <property type="molecule type" value="Genomic_DNA"/>
</dbReference>
<name>A0ABP8CTD8_9ACTN</name>